<feature type="transmembrane region" description="Helical" evidence="4">
    <location>
        <begin position="450"/>
        <end position="474"/>
    </location>
</feature>
<proteinExistence type="inferred from homology"/>
<gene>
    <name evidence="5" type="ORF">ABID47_003466</name>
</gene>
<keyword evidence="4" id="KW-0812">Transmembrane</keyword>
<feature type="transmembrane region" description="Helical" evidence="4">
    <location>
        <begin position="417"/>
        <end position="438"/>
    </location>
</feature>
<dbReference type="PIRSF" id="PIRSF005690">
    <property type="entry name" value="GerBA"/>
    <property type="match status" value="1"/>
</dbReference>
<comment type="similarity">
    <text evidence="1">Belongs to the GerABKA family.</text>
</comment>
<feature type="compositionally biased region" description="Basic and acidic residues" evidence="3">
    <location>
        <begin position="7"/>
        <end position="24"/>
    </location>
</feature>
<organism evidence="5 6">
    <name type="scientific">Paenibacillus favisporus</name>
    <dbReference type="NCBI Taxonomy" id="221028"/>
    <lineage>
        <taxon>Bacteria</taxon>
        <taxon>Bacillati</taxon>
        <taxon>Bacillota</taxon>
        <taxon>Bacilli</taxon>
        <taxon>Bacillales</taxon>
        <taxon>Paenibacillaceae</taxon>
        <taxon>Paenibacillus</taxon>
    </lineage>
</organism>
<keyword evidence="2 4" id="KW-0472">Membrane</keyword>
<feature type="transmembrane region" description="Helical" evidence="4">
    <location>
        <begin position="326"/>
        <end position="345"/>
    </location>
</feature>
<dbReference type="PANTHER" id="PTHR22550">
    <property type="entry name" value="SPORE GERMINATION PROTEIN"/>
    <property type="match status" value="1"/>
</dbReference>
<dbReference type="Proteomes" id="UP001549098">
    <property type="component" value="Unassembled WGS sequence"/>
</dbReference>
<evidence type="ECO:0000313" key="6">
    <source>
        <dbReference type="Proteomes" id="UP001549098"/>
    </source>
</evidence>
<feature type="transmembrane region" description="Helical" evidence="4">
    <location>
        <begin position="390"/>
        <end position="411"/>
    </location>
</feature>
<evidence type="ECO:0000256" key="2">
    <source>
        <dbReference type="ARBA" id="ARBA00023136"/>
    </source>
</evidence>
<reference evidence="5 6" key="1">
    <citation type="submission" date="2024-06" db="EMBL/GenBank/DDBJ databases">
        <title>Genomic Encyclopedia of Type Strains, Phase IV (KMG-IV): sequencing the most valuable type-strain genomes for metagenomic binning, comparative biology and taxonomic classification.</title>
        <authorList>
            <person name="Goeker M."/>
        </authorList>
    </citation>
    <scope>NUCLEOTIDE SEQUENCE [LARGE SCALE GENOMIC DNA]</scope>
    <source>
        <strain evidence="5 6">DSM 17253</strain>
    </source>
</reference>
<feature type="region of interest" description="Disordered" evidence="3">
    <location>
        <begin position="518"/>
        <end position="537"/>
    </location>
</feature>
<keyword evidence="6" id="KW-1185">Reference proteome</keyword>
<evidence type="ECO:0000313" key="5">
    <source>
        <dbReference type="EMBL" id="MET3546850.1"/>
    </source>
</evidence>
<dbReference type="EMBL" id="JBEPLV010000003">
    <property type="protein sequence ID" value="MET3546850.1"/>
    <property type="molecule type" value="Genomic_DNA"/>
</dbReference>
<dbReference type="Pfam" id="PF03323">
    <property type="entry name" value="GerA"/>
    <property type="match status" value="1"/>
</dbReference>
<keyword evidence="4" id="KW-1133">Transmembrane helix</keyword>
<evidence type="ECO:0000256" key="1">
    <source>
        <dbReference type="ARBA" id="ARBA00005278"/>
    </source>
</evidence>
<dbReference type="RefSeq" id="WP_354498488.1">
    <property type="nucleotide sequence ID" value="NZ_JBEPLV010000003.1"/>
</dbReference>
<sequence length="537" mass="58963">MRPFFKSKQDSSGDSNPNHDKNEQSSEFNMPETALSKYLDVNVQMIKEMTGDSSDIIIRRLDQALGKPVHVAVIYTDGLADEQIINNSILKSLMQIQADADCSLDPPKQVLGWIKHRFLAIGQVTDIDTMKKLFDAILAGNTVILVDGTAKGISASSAGGEQRGVDEPQSQTVIRGPREGFTENLRINTSLIRRKIKNPNLWIVDRTIGRVTQTNVAVMYIHGIASDNVVQEILQRLDRIDIDSVLESGYIEEFIQDATFTPFPTLTNSERPDAIAGAILEGKVAILVDGSPFVLIAPITIFKLFQSSEDYYQKFDIATFLRLMRIIAFVFSMLLPSLYIAITTFHQQMLPTTLLISLAAQREGVPFPAFVEALAMEITFEVLREAGVRMPRAIGSAISIVGALVLGQAAVQAGLVSAAMVIIVAFTAIAGFVAPSVSLSNSARLLRFGFMLLAATLGLFGIIAGLMAMLIHLAGLRSFGIPYLIPLAPFTTSDQKDSLVRVPWWAMLKRPTLISQKNIKRQKSIQKPSPSKDEQEQ</sequence>
<evidence type="ECO:0000256" key="3">
    <source>
        <dbReference type="SAM" id="MobiDB-lite"/>
    </source>
</evidence>
<evidence type="ECO:0000256" key="4">
    <source>
        <dbReference type="SAM" id="Phobius"/>
    </source>
</evidence>
<comment type="caution">
    <text evidence="5">The sequence shown here is derived from an EMBL/GenBank/DDBJ whole genome shotgun (WGS) entry which is preliminary data.</text>
</comment>
<protein>
    <submittedName>
        <fullName evidence="5">Spore germination protein KA</fullName>
    </submittedName>
</protein>
<feature type="region of interest" description="Disordered" evidence="3">
    <location>
        <begin position="1"/>
        <end position="29"/>
    </location>
</feature>
<dbReference type="InterPro" id="IPR050768">
    <property type="entry name" value="UPF0353/GerABKA_families"/>
</dbReference>
<accession>A0ABV2F506</accession>
<dbReference type="PANTHER" id="PTHR22550:SF5">
    <property type="entry name" value="LEUCINE ZIPPER PROTEIN 4"/>
    <property type="match status" value="1"/>
</dbReference>
<name>A0ABV2F506_9BACL</name>
<dbReference type="InterPro" id="IPR004995">
    <property type="entry name" value="Spore_Ger"/>
</dbReference>